<evidence type="ECO:0000256" key="5">
    <source>
        <dbReference type="ARBA" id="ARBA00023004"/>
    </source>
</evidence>
<dbReference type="Pfam" id="PF04055">
    <property type="entry name" value="Radical_SAM"/>
    <property type="match status" value="1"/>
</dbReference>
<evidence type="ECO:0000256" key="4">
    <source>
        <dbReference type="ARBA" id="ARBA00022723"/>
    </source>
</evidence>
<evidence type="ECO:0000256" key="1">
    <source>
        <dbReference type="ARBA" id="ARBA00001966"/>
    </source>
</evidence>
<accession>A0A1M6Y857</accession>
<dbReference type="STRING" id="1121322.SAMN02745136_04195"/>
<dbReference type="PANTHER" id="PTHR43787:SF3">
    <property type="entry name" value="ARYLSULFATASE REGULATORY PROTEIN"/>
    <property type="match status" value="1"/>
</dbReference>
<evidence type="ECO:0000256" key="6">
    <source>
        <dbReference type="ARBA" id="ARBA00023014"/>
    </source>
</evidence>
<dbReference type="InterPro" id="IPR023885">
    <property type="entry name" value="4Fe4S-binding_SPASM_dom"/>
</dbReference>
<dbReference type="PROSITE" id="PS01305">
    <property type="entry name" value="MOAA_NIFB_PQQE"/>
    <property type="match status" value="1"/>
</dbReference>
<dbReference type="CDD" id="cd01335">
    <property type="entry name" value="Radical_SAM"/>
    <property type="match status" value="1"/>
</dbReference>
<dbReference type="NCBIfam" id="TIGR04085">
    <property type="entry name" value="rSAM_more_4Fe4S"/>
    <property type="match status" value="1"/>
</dbReference>
<dbReference type="Proteomes" id="UP000184386">
    <property type="component" value="Unassembled WGS sequence"/>
</dbReference>
<gene>
    <name evidence="8" type="ORF">SAMN02745136_04195</name>
</gene>
<keyword evidence="6" id="KW-0411">Iron-sulfur</keyword>
<dbReference type="SUPFAM" id="SSF102114">
    <property type="entry name" value="Radical SAM enzymes"/>
    <property type="match status" value="1"/>
</dbReference>
<protein>
    <recommendedName>
        <fullName evidence="7">Radical SAM core domain-containing protein</fullName>
    </recommendedName>
</protein>
<dbReference type="AlphaFoldDB" id="A0A1M6Y857"/>
<evidence type="ECO:0000313" key="8">
    <source>
        <dbReference type="EMBL" id="SHL14470.1"/>
    </source>
</evidence>
<dbReference type="SFLD" id="SFLDG01386">
    <property type="entry name" value="main_SPASM_domain-containing"/>
    <property type="match status" value="1"/>
</dbReference>
<keyword evidence="9" id="KW-1185">Reference proteome</keyword>
<keyword evidence="4" id="KW-0479">Metal-binding</keyword>
<dbReference type="PANTHER" id="PTHR43787">
    <property type="entry name" value="FEMO COFACTOR BIOSYNTHESIS PROTEIN NIFB-RELATED"/>
    <property type="match status" value="1"/>
</dbReference>
<dbReference type="InterPro" id="IPR000385">
    <property type="entry name" value="MoaA_NifB_PqqE_Fe-S-bd_CS"/>
</dbReference>
<evidence type="ECO:0000256" key="3">
    <source>
        <dbReference type="ARBA" id="ARBA00022691"/>
    </source>
</evidence>
<evidence type="ECO:0000256" key="2">
    <source>
        <dbReference type="ARBA" id="ARBA00022485"/>
    </source>
</evidence>
<keyword evidence="5" id="KW-0408">Iron</keyword>
<dbReference type="InterPro" id="IPR058240">
    <property type="entry name" value="rSAM_sf"/>
</dbReference>
<evidence type="ECO:0000313" key="9">
    <source>
        <dbReference type="Proteomes" id="UP000184386"/>
    </source>
</evidence>
<organism evidence="8 9">
    <name type="scientific">Anaerocolumna jejuensis DSM 15929</name>
    <dbReference type="NCBI Taxonomy" id="1121322"/>
    <lineage>
        <taxon>Bacteria</taxon>
        <taxon>Bacillati</taxon>
        <taxon>Bacillota</taxon>
        <taxon>Clostridia</taxon>
        <taxon>Lachnospirales</taxon>
        <taxon>Lachnospiraceae</taxon>
        <taxon>Anaerocolumna</taxon>
    </lineage>
</organism>
<dbReference type="InterPro" id="IPR007197">
    <property type="entry name" value="rSAM"/>
</dbReference>
<keyword evidence="3" id="KW-0949">S-adenosyl-L-methionine</keyword>
<name>A0A1M6Y857_9FIRM</name>
<dbReference type="SFLD" id="SFLDS00029">
    <property type="entry name" value="Radical_SAM"/>
    <property type="match status" value="1"/>
</dbReference>
<dbReference type="EMBL" id="FRAC01000024">
    <property type="protein sequence ID" value="SHL14470.1"/>
    <property type="molecule type" value="Genomic_DNA"/>
</dbReference>
<dbReference type="GO" id="GO:0046872">
    <property type="term" value="F:metal ion binding"/>
    <property type="evidence" value="ECO:0007669"/>
    <property type="project" value="UniProtKB-KW"/>
</dbReference>
<feature type="domain" description="Radical SAM core" evidence="7">
    <location>
        <begin position="84"/>
        <end position="328"/>
    </location>
</feature>
<dbReference type="Gene3D" id="3.20.20.70">
    <property type="entry name" value="Aldolase class I"/>
    <property type="match status" value="1"/>
</dbReference>
<dbReference type="SFLD" id="SFLDG01384">
    <property type="entry name" value="thioether_bond_formation_requi"/>
    <property type="match status" value="1"/>
</dbReference>
<comment type="cofactor">
    <cofactor evidence="1">
        <name>[4Fe-4S] cluster</name>
        <dbReference type="ChEBI" id="CHEBI:49883"/>
    </cofactor>
</comment>
<evidence type="ECO:0000259" key="7">
    <source>
        <dbReference type="PROSITE" id="PS51918"/>
    </source>
</evidence>
<dbReference type="PROSITE" id="PS51918">
    <property type="entry name" value="RADICAL_SAM"/>
    <property type="match status" value="1"/>
</dbReference>
<dbReference type="GO" id="GO:0051539">
    <property type="term" value="F:4 iron, 4 sulfur cluster binding"/>
    <property type="evidence" value="ECO:0007669"/>
    <property type="project" value="UniProtKB-KW"/>
</dbReference>
<dbReference type="InterPro" id="IPR013785">
    <property type="entry name" value="Aldolase_TIM"/>
</dbReference>
<dbReference type="InterPro" id="IPR023867">
    <property type="entry name" value="Sulphatase_maturase_rSAM"/>
</dbReference>
<keyword evidence="2" id="KW-0004">4Fe-4S</keyword>
<dbReference type="UniPathway" id="UPA00782"/>
<reference evidence="8 9" key="1">
    <citation type="submission" date="2016-11" db="EMBL/GenBank/DDBJ databases">
        <authorList>
            <person name="Jaros S."/>
            <person name="Januszkiewicz K."/>
            <person name="Wedrychowicz H."/>
        </authorList>
    </citation>
    <scope>NUCLEOTIDE SEQUENCE [LARGE SCALE GENOMIC DNA]</scope>
    <source>
        <strain evidence="8 9">DSM 15929</strain>
    </source>
</reference>
<dbReference type="SFLD" id="SFLDG01067">
    <property type="entry name" value="SPASM/twitch_domain_containing"/>
    <property type="match status" value="1"/>
</dbReference>
<proteinExistence type="predicted"/>
<dbReference type="GO" id="GO:0016491">
    <property type="term" value="F:oxidoreductase activity"/>
    <property type="evidence" value="ECO:0007669"/>
    <property type="project" value="InterPro"/>
</dbReference>
<sequence length="432" mass="49829">MKQSKYNFFYDFPEQEEKKLAYNALTNSLALMDHEHYKQYNDFISDNIPIKDEKFIDDLKMGGYIIEDEMDELKLLELQLFQNRFNRSVLGLTIAVTADCNFRCTYCYEKNSIENTKMNQDVQDNIIQLIKDQAQGLKVLSVTWYGGEPLLMIDVIRSLSERIQKICEENQITYFAYMVTNGYLLTPAIALELKDKLNIQGMQITLDGPEDVHNKRRPLVGGQGTFQKILNNLKENIEVLPSVSIRINTDIDNQDRISEVFQVLKDNALADKVNVYLGHVEALNDGYVACKCLTPEGFSQAYYDFMKENKLDIKKLYPKRFTNYCGADAMNSFVVGADGNLYKCWNDIGIQEKQIGKLPMVGIVDNFKLYSDYLLYDPTKDERCIECKLLPVCMGGCPNRRLLGVENCNHTKYVLEEYLQACAHSIIEERMR</sequence>
<dbReference type="OrthoDB" id="9808591at2"/>
<dbReference type="RefSeq" id="WP_073278884.1">
    <property type="nucleotide sequence ID" value="NZ_FRAC01000024.1"/>
</dbReference>